<dbReference type="SMART" id="SM00220">
    <property type="entry name" value="S_TKc"/>
    <property type="match status" value="1"/>
</dbReference>
<dbReference type="GO" id="GO:0005634">
    <property type="term" value="C:nucleus"/>
    <property type="evidence" value="ECO:0007669"/>
    <property type="project" value="TreeGrafter"/>
</dbReference>
<feature type="compositionally biased region" description="Basic and acidic residues" evidence="5">
    <location>
        <begin position="520"/>
        <end position="539"/>
    </location>
</feature>
<evidence type="ECO:0000256" key="2">
    <source>
        <dbReference type="ARBA" id="ARBA00022741"/>
    </source>
</evidence>
<dbReference type="InterPro" id="IPR021861">
    <property type="entry name" value="THO_THOC1"/>
</dbReference>
<dbReference type="GO" id="GO:0110031">
    <property type="term" value="P:negative regulation of G2/MI transition of meiotic cell cycle"/>
    <property type="evidence" value="ECO:0007669"/>
    <property type="project" value="TreeGrafter"/>
</dbReference>
<dbReference type="EMBL" id="JAEOAQ010000001">
    <property type="protein sequence ID" value="KAG5421914.1"/>
    <property type="molecule type" value="Genomic_DNA"/>
</dbReference>
<dbReference type="Gene3D" id="3.30.200.20">
    <property type="entry name" value="Phosphorylase Kinase, domain 1"/>
    <property type="match status" value="1"/>
</dbReference>
<dbReference type="SUPFAM" id="SSF56112">
    <property type="entry name" value="Protein kinase-like (PK-like)"/>
    <property type="match status" value="1"/>
</dbReference>
<dbReference type="PANTHER" id="PTHR11042">
    <property type="entry name" value="EUKARYOTIC TRANSLATION INITIATION FACTOR 2-ALPHA KINASE EIF2-ALPHA KINASE -RELATED"/>
    <property type="match status" value="1"/>
</dbReference>
<dbReference type="GeneID" id="93649636"/>
<dbReference type="Pfam" id="PF11957">
    <property type="entry name" value="efThoc1"/>
    <property type="match status" value="1"/>
</dbReference>
<dbReference type="GO" id="GO:0004713">
    <property type="term" value="F:protein tyrosine kinase activity"/>
    <property type="evidence" value="ECO:0007669"/>
    <property type="project" value="TreeGrafter"/>
</dbReference>
<evidence type="ECO:0000313" key="9">
    <source>
        <dbReference type="Proteomes" id="UP000669133"/>
    </source>
</evidence>
<protein>
    <submittedName>
        <fullName evidence="8">RIF1</fullName>
    </submittedName>
</protein>
<feature type="region of interest" description="Disordered" evidence="5">
    <location>
        <begin position="520"/>
        <end position="599"/>
    </location>
</feature>
<sequence>MDQALNSKVAHLVELVSSVLEKDHEGYGIFDKSRFSDYKNATAELLTLDESQFKFETPEGLEEEDDIKKFNEAVSTKVKETILNAGFQKVLLSLIEEHIDSENSQLVDRLALALDCLLWLAIEVEKTAKTTFYYCVEVVSNQLFTISTSLVESFWSYVEARLSTIQNQLFENSFGERIAILSLGNSLTDKFNTSVTGLQTNTTLKDTLNDKFQSRVRIFMNELLAIDDNTGLNKYFHIHNAVPPHIVTKDVFISDVLSIQKMFNNPLYYIKRNNFLEFSKMTEKLYKVYGQLVEEEQRFREKNPLPDQFSFIEAKSETEREYLLQKYQRREYVPESYLESSFEKEPKSSDTQNTDYKFIYRQLELSKVRVQYLLKIYILSAFYTELSPGSKSEFMKSIGAPVATKHITEDSPAISILKKYMEIKSDLPSLLKGIDHSLPFLFIHLGLDEKIWWKWLLYGKDEQNQGFFVDKILQPEVLDHREEEFEKIYPYKNKRSFNTYVTPQVSKKMRTERGLAKLEQTAKFDSEKANSELSEIEKELETEENEDLKNRRSAKNKTNSSKTESVREKSPSVELNSSPIKQGSSQQVGTPTKQKCTPKGRKTVLFSDDLVSDLPSTPERCNNTPIRSILKPSDINVLNRATDPNNNVRWDNSKNAEFWLPGTIVQFPSGSESLPMLVEGCLSVLSDRNFTRRFEVYATLNCIVRANPTSTLIQLFAGDKADDVSQRQLLIVKQIINDIEIEEKIFDTESNKENESPTKGDPFKIRIVTQALKLLNSFVSNPELNTFITIEDISWIYEHASEMLVNPNISKAVVSPYLSIIKDCKLSPTCRKELFSNHAILEKMLFGVLNVNSFPSSSLVTERFTCLKNYIVNFPDFMASNISYWFEPLILNLCNMIHPVYMKCLGVGVHCLLEAAKCFLNSLPVHSFVLNQLSSPVTNKAKSFTSDPEFSKNLNRLQSVRLSEFVVCKLEELIHVDHKLAMDMWMALTLLVGAEQFDKWTDINLWLNVPSYCFSLGPEATASSLFCWRAVCFNLCKNGLVGFRKAIDCIRSPRGGDQNRVDINTLKSKVTILTLAFNNLPTEGLSKEVSNSIHSTFLTYIFAILGPEILKSWTKYLPILWDKVIQPIFNNLYLKQEVGSYTNHLAFEVLTSLLRNSAPHPEAEFNEVRILSNEPIKLDQMNPLPARFVHIHFDKVMESVILLFQLDSIKFEQKMSLFISFLNKVKLIVKKEQNISPTTYDFIDNLPLLLKKLLKNQSVSSEALLRIVVAIHDTFNPSLLINHDLERPGFESNINVYMPIVESTSSLPVEGKGPVFRLILQSLTHTKALVLITDILKTSSISNDILQILTEFLNKSNIVSNPIDLKFYRIICKHIKINFEVFVKKVIQSIVASPNSSEICKSLSALHIDEWEAHVCDYVLLLLRNAPSKSIHHFVAGVISRRFETSLIQTLAFVTKNDFASELFLLSGSLFDFIVKLEKPALFECCQLLDWYLRFKSQQGGNDFLLIDILGSGCNKYLHMDITFLQELVDFSQLPLCSHQIAQEENTNNEDNKKPESVELISKKENSAQVTPTSENLIDRCDKMSLELSNGEQATEITSTSQEQMDVIPQSRMEDTPHTAQLTATEIVKHLSDISDQELSTLGPHQNDGVLILHDTEQNSIQLLSTEDKSDPRFDERPSAKGFDAKRFPSFTENANAIKCPSCGFTWNQYETRNSDRRGSVGAQTIPNTTRLNDFISSYSKPYMRTDYFKLLAQIPYSEEERKSSKGIPSGIFNQGYFQKFFKKVGKNPLGSGARAQVYKVEHVFNDIALGTYAVKRISIGDKFEHLEQVLNEVLILYELSAKSAGENNLIRYNHVWLELGELEDSSSFFVSSSLHDHKGYKKVPYMFILQQYCDGGHLEAIIQENFPLEETMSYSERIILEKKRRKLQRLGQVEEEKQKWLSNFEIWKFFHDIANGVNYLHKNGILHRDLKPSNCLAESKYFVVDIPEHFQSVELFDEKVFELPKILVSDFGEGKFTDNLKNAGQKRVHTREGNTGTLEFTAPELWLCSSDSRLINEFSYESDIYSLGLILCFLCLGTLPFANAIHGEMDPEIAREKIQNWYACVTYESFGLWFEETLKLRKRVMDGCMSDFKWLIYVMIKGDPSFSMNDDEITRLNTKEVLVFLNDMKWKRFIKSTGRLDAENNRTSMSDTEDLALYLPNNKSNGKKFEEDEEEDLHYEKDNETDHLNLTEEEVEPEAIPLIDYKAKIQSSSPLRRSTTLPLYSLELLLLEVLSLYSPHFSQVILKVSIYVTITLDLILEEYNTIRSSLFVMTFVSLCIVLAYTIGSDTGCK</sequence>
<evidence type="ECO:0000256" key="4">
    <source>
        <dbReference type="ARBA" id="ARBA00022840"/>
    </source>
</evidence>
<evidence type="ECO:0000259" key="7">
    <source>
        <dbReference type="PROSITE" id="PS50011"/>
    </source>
</evidence>
<reference evidence="8 9" key="1">
    <citation type="submission" date="2020-12" db="EMBL/GenBank/DDBJ databases">
        <title>Effect of drift, selection, and recombination on the evolution of hybrid genomes in Candida yeast pathogens.</title>
        <authorList>
            <person name="Mixao V."/>
            <person name="Ksiezopolska E."/>
            <person name="Saus E."/>
            <person name="Boekhout T."/>
            <person name="Gacser A."/>
            <person name="Gabaldon T."/>
        </authorList>
    </citation>
    <scope>NUCLEOTIDE SEQUENCE [LARGE SCALE GENOMIC DNA]</scope>
    <source>
        <strain evidence="8 9">BP57</strain>
    </source>
</reference>
<comment type="caution">
    <text evidence="8">The sequence shown here is derived from an EMBL/GenBank/DDBJ whole genome shotgun (WGS) entry which is preliminary data.</text>
</comment>
<evidence type="ECO:0000313" key="8">
    <source>
        <dbReference type="EMBL" id="KAG5421914.1"/>
    </source>
</evidence>
<accession>A0A8H7ZJI4</accession>
<organism evidence="8 9">
    <name type="scientific">Candida metapsilosis</name>
    <dbReference type="NCBI Taxonomy" id="273372"/>
    <lineage>
        <taxon>Eukaryota</taxon>
        <taxon>Fungi</taxon>
        <taxon>Dikarya</taxon>
        <taxon>Ascomycota</taxon>
        <taxon>Saccharomycotina</taxon>
        <taxon>Pichiomycetes</taxon>
        <taxon>Debaryomycetaceae</taxon>
        <taxon>Candida/Lodderomyces clade</taxon>
        <taxon>Candida</taxon>
    </lineage>
</organism>
<keyword evidence="4" id="KW-0067">ATP-binding</keyword>
<dbReference type="InterPro" id="IPR050339">
    <property type="entry name" value="CC_SR_Kinase"/>
</dbReference>
<dbReference type="InterPro" id="IPR022031">
    <property type="entry name" value="Rif1_N"/>
</dbReference>
<feature type="domain" description="Protein kinase" evidence="7">
    <location>
        <begin position="1784"/>
        <end position="2166"/>
    </location>
</feature>
<evidence type="ECO:0000256" key="3">
    <source>
        <dbReference type="ARBA" id="ARBA00022777"/>
    </source>
</evidence>
<keyword evidence="6" id="KW-1133">Transmembrane helix</keyword>
<dbReference type="GO" id="GO:0005524">
    <property type="term" value="F:ATP binding"/>
    <property type="evidence" value="ECO:0007669"/>
    <property type="project" value="UniProtKB-KW"/>
</dbReference>
<dbReference type="PANTHER" id="PTHR11042:SF190">
    <property type="entry name" value="MITOSIS INHIBITOR PROTEIN KINASE MIK1"/>
    <property type="match status" value="1"/>
</dbReference>
<dbReference type="Gene3D" id="1.10.510.10">
    <property type="entry name" value="Transferase(Phosphotransferase) domain 1"/>
    <property type="match status" value="1"/>
</dbReference>
<name>A0A8H7ZJI4_9ASCO</name>
<dbReference type="Pfam" id="PF00069">
    <property type="entry name" value="Pkinase"/>
    <property type="match status" value="1"/>
</dbReference>
<keyword evidence="3" id="KW-0418">Kinase</keyword>
<keyword evidence="6" id="KW-0472">Membrane</keyword>
<dbReference type="RefSeq" id="XP_067551030.1">
    <property type="nucleotide sequence ID" value="XM_067689707.1"/>
</dbReference>
<dbReference type="InterPro" id="IPR011009">
    <property type="entry name" value="Kinase-like_dom_sf"/>
</dbReference>
<dbReference type="GO" id="GO:0005737">
    <property type="term" value="C:cytoplasm"/>
    <property type="evidence" value="ECO:0007669"/>
    <property type="project" value="TreeGrafter"/>
</dbReference>
<dbReference type="Pfam" id="PF12231">
    <property type="entry name" value="Rif1_N"/>
    <property type="match status" value="1"/>
</dbReference>
<keyword evidence="1" id="KW-0808">Transferase</keyword>
<dbReference type="Proteomes" id="UP000669133">
    <property type="component" value="Unassembled WGS sequence"/>
</dbReference>
<keyword evidence="9" id="KW-1185">Reference proteome</keyword>
<gene>
    <name evidence="8" type="ORF">I9W82_001007</name>
</gene>
<evidence type="ECO:0000256" key="1">
    <source>
        <dbReference type="ARBA" id="ARBA00022679"/>
    </source>
</evidence>
<dbReference type="PROSITE" id="PS50011">
    <property type="entry name" value="PROTEIN_KINASE_DOM"/>
    <property type="match status" value="1"/>
</dbReference>
<evidence type="ECO:0000256" key="6">
    <source>
        <dbReference type="SAM" id="Phobius"/>
    </source>
</evidence>
<dbReference type="OrthoDB" id="4070686at2759"/>
<evidence type="ECO:0000256" key="5">
    <source>
        <dbReference type="SAM" id="MobiDB-lite"/>
    </source>
</evidence>
<feature type="compositionally biased region" description="Polar residues" evidence="5">
    <location>
        <begin position="573"/>
        <end position="595"/>
    </location>
</feature>
<proteinExistence type="predicted"/>
<keyword evidence="2" id="KW-0547">Nucleotide-binding</keyword>
<dbReference type="InterPro" id="IPR000719">
    <property type="entry name" value="Prot_kinase_dom"/>
</dbReference>
<keyword evidence="6" id="KW-0812">Transmembrane</keyword>
<feature type="transmembrane region" description="Helical" evidence="6">
    <location>
        <begin position="2310"/>
        <end position="2328"/>
    </location>
</feature>